<keyword evidence="2" id="KW-0808">Transferase</keyword>
<dbReference type="CDD" id="cd02440">
    <property type="entry name" value="AdoMet_MTases"/>
    <property type="match status" value="1"/>
</dbReference>
<dbReference type="PANTHER" id="PTHR10509:SF14">
    <property type="entry name" value="CAFFEOYL-COA O-METHYLTRANSFERASE 3-RELATED"/>
    <property type="match status" value="1"/>
</dbReference>
<evidence type="ECO:0000256" key="3">
    <source>
        <dbReference type="ARBA" id="ARBA00022691"/>
    </source>
</evidence>
<evidence type="ECO:0000256" key="2">
    <source>
        <dbReference type="ARBA" id="ARBA00022679"/>
    </source>
</evidence>
<evidence type="ECO:0000256" key="1">
    <source>
        <dbReference type="ARBA" id="ARBA00022603"/>
    </source>
</evidence>
<dbReference type="GO" id="GO:0008168">
    <property type="term" value="F:methyltransferase activity"/>
    <property type="evidence" value="ECO:0007669"/>
    <property type="project" value="UniProtKB-KW"/>
</dbReference>
<reference evidence="4 5" key="1">
    <citation type="submission" date="2021-02" db="EMBL/GenBank/DDBJ databases">
        <title>Actinophytocola xerophila sp. nov., isolated from soil of cotton cropping field.</title>
        <authorList>
            <person name="Huang R."/>
            <person name="Chen X."/>
            <person name="Ge X."/>
            <person name="Liu W."/>
        </authorList>
    </citation>
    <scope>NUCLEOTIDE SEQUENCE [LARGE SCALE GENOMIC DNA]</scope>
    <source>
        <strain evidence="4 5">S1-96</strain>
    </source>
</reference>
<name>A0ABT2JKA2_9PSEU</name>
<dbReference type="Gene3D" id="3.40.50.150">
    <property type="entry name" value="Vaccinia Virus protein VP39"/>
    <property type="match status" value="1"/>
</dbReference>
<organism evidence="4 5">
    <name type="scientific">Actinophytocola gossypii</name>
    <dbReference type="NCBI Taxonomy" id="2812003"/>
    <lineage>
        <taxon>Bacteria</taxon>
        <taxon>Bacillati</taxon>
        <taxon>Actinomycetota</taxon>
        <taxon>Actinomycetes</taxon>
        <taxon>Pseudonocardiales</taxon>
        <taxon>Pseudonocardiaceae</taxon>
    </lineage>
</organism>
<dbReference type="Proteomes" id="UP001156441">
    <property type="component" value="Unassembled WGS sequence"/>
</dbReference>
<keyword evidence="3" id="KW-0949">S-adenosyl-L-methionine</keyword>
<protein>
    <submittedName>
        <fullName evidence="4">Class I SAM-dependent methyltransferase</fullName>
    </submittedName>
</protein>
<sequence length="225" mass="24748">MANQLDVSAELLAYVRRVSLRDDEVLRDLREVTAELPGGEKLLVMPEEGQLLGLLAGLCGARRVVDVGTFTGYSALCLARALPADGTVVTCDIRERWSTIAREHWKLAEVADRIDFRIGDAKQVLADLLTEFGAESVDLAFIDADKSGYRDYYEAALRLIRPGGLVVVDNTLLFGRVVDQAAQDADTVAVRALNELLHADDRVDIVLLPMGDGITLARKKQRETR</sequence>
<dbReference type="PANTHER" id="PTHR10509">
    <property type="entry name" value="O-METHYLTRANSFERASE-RELATED"/>
    <property type="match status" value="1"/>
</dbReference>
<keyword evidence="1 4" id="KW-0489">Methyltransferase</keyword>
<accession>A0ABT2JKA2</accession>
<dbReference type="GO" id="GO:0032259">
    <property type="term" value="P:methylation"/>
    <property type="evidence" value="ECO:0007669"/>
    <property type="project" value="UniProtKB-KW"/>
</dbReference>
<proteinExistence type="predicted"/>
<dbReference type="InterPro" id="IPR002935">
    <property type="entry name" value="SAM_O-MeTrfase"/>
</dbReference>
<evidence type="ECO:0000313" key="5">
    <source>
        <dbReference type="Proteomes" id="UP001156441"/>
    </source>
</evidence>
<dbReference type="SUPFAM" id="SSF53335">
    <property type="entry name" value="S-adenosyl-L-methionine-dependent methyltransferases"/>
    <property type="match status" value="1"/>
</dbReference>
<dbReference type="InterPro" id="IPR029063">
    <property type="entry name" value="SAM-dependent_MTases_sf"/>
</dbReference>
<dbReference type="Pfam" id="PF01596">
    <property type="entry name" value="Methyltransf_3"/>
    <property type="match status" value="1"/>
</dbReference>
<dbReference type="PROSITE" id="PS51682">
    <property type="entry name" value="SAM_OMT_I"/>
    <property type="match status" value="1"/>
</dbReference>
<evidence type="ECO:0000313" key="4">
    <source>
        <dbReference type="EMBL" id="MCT2588317.1"/>
    </source>
</evidence>
<dbReference type="EMBL" id="JAFFZE010000038">
    <property type="protein sequence ID" value="MCT2588317.1"/>
    <property type="molecule type" value="Genomic_DNA"/>
</dbReference>
<dbReference type="InterPro" id="IPR050362">
    <property type="entry name" value="Cation-dep_OMT"/>
</dbReference>
<comment type="caution">
    <text evidence="4">The sequence shown here is derived from an EMBL/GenBank/DDBJ whole genome shotgun (WGS) entry which is preliminary data.</text>
</comment>
<gene>
    <name evidence="4" type="ORF">JT362_34935</name>
</gene>
<keyword evidence="5" id="KW-1185">Reference proteome</keyword>